<keyword evidence="5" id="KW-0333">Golgi apparatus</keyword>
<evidence type="ECO:0000256" key="1">
    <source>
        <dbReference type="ARBA" id="ARBA00022723"/>
    </source>
</evidence>
<evidence type="ECO:0000313" key="14">
    <source>
        <dbReference type="RefSeq" id="XP_012943913.1"/>
    </source>
</evidence>
<reference evidence="14" key="1">
    <citation type="submission" date="2025-08" db="UniProtKB">
        <authorList>
            <consortium name="RefSeq"/>
        </authorList>
    </citation>
    <scope>IDENTIFICATION</scope>
</reference>
<accession>A0ABM1AAD6</accession>
<keyword evidence="4" id="KW-0106">Calcium</keyword>
<dbReference type="InterPro" id="IPR002048">
    <property type="entry name" value="EF_hand_dom"/>
</dbReference>
<evidence type="ECO:0000256" key="2">
    <source>
        <dbReference type="ARBA" id="ARBA00022729"/>
    </source>
</evidence>
<dbReference type="PROSITE" id="PS00018">
    <property type="entry name" value="EF_HAND_1"/>
    <property type="match status" value="3"/>
</dbReference>
<evidence type="ECO:0000256" key="9">
    <source>
        <dbReference type="ARBA" id="ARBA00031511"/>
    </source>
</evidence>
<evidence type="ECO:0000256" key="8">
    <source>
        <dbReference type="ARBA" id="ARBA00023817"/>
    </source>
</evidence>
<dbReference type="Gene3D" id="1.10.238.10">
    <property type="entry name" value="EF-hand"/>
    <property type="match status" value="3"/>
</dbReference>
<organism evidence="13 14">
    <name type="scientific">Aplysia californica</name>
    <name type="common">California sea hare</name>
    <dbReference type="NCBI Taxonomy" id="6500"/>
    <lineage>
        <taxon>Eukaryota</taxon>
        <taxon>Metazoa</taxon>
        <taxon>Spiralia</taxon>
        <taxon>Lophotrochozoa</taxon>
        <taxon>Mollusca</taxon>
        <taxon>Gastropoda</taxon>
        <taxon>Heterobranchia</taxon>
        <taxon>Euthyneura</taxon>
        <taxon>Tectipleura</taxon>
        <taxon>Aplysiida</taxon>
        <taxon>Aplysioidea</taxon>
        <taxon>Aplysiidae</taxon>
        <taxon>Aplysia</taxon>
    </lineage>
</organism>
<evidence type="ECO:0000256" key="7">
    <source>
        <dbReference type="ARBA" id="ARBA00023769"/>
    </source>
</evidence>
<dbReference type="Proteomes" id="UP000694888">
    <property type="component" value="Unplaced"/>
</dbReference>
<evidence type="ECO:0000256" key="3">
    <source>
        <dbReference type="ARBA" id="ARBA00022737"/>
    </source>
</evidence>
<dbReference type="RefSeq" id="XP_012943913.1">
    <property type="nucleotide sequence ID" value="XM_013088459.2"/>
</dbReference>
<feature type="domain" description="EF-hand" evidence="12">
    <location>
        <begin position="315"/>
        <end position="350"/>
    </location>
</feature>
<dbReference type="PROSITE" id="PS50222">
    <property type="entry name" value="EF_HAND_2"/>
    <property type="match status" value="3"/>
</dbReference>
<feature type="domain" description="EF-hand" evidence="12">
    <location>
        <begin position="179"/>
        <end position="214"/>
    </location>
</feature>
<evidence type="ECO:0000256" key="4">
    <source>
        <dbReference type="ARBA" id="ARBA00022837"/>
    </source>
</evidence>
<evidence type="ECO:0000256" key="10">
    <source>
        <dbReference type="SAM" id="MobiDB-lite"/>
    </source>
</evidence>
<dbReference type="PANTHER" id="PTHR10827">
    <property type="entry name" value="RETICULOCALBIN"/>
    <property type="match status" value="1"/>
</dbReference>
<dbReference type="InterPro" id="IPR027240">
    <property type="entry name" value="CAB45_EFh"/>
</dbReference>
<dbReference type="PANTHER" id="PTHR10827:SF98">
    <property type="entry name" value="45 KDA CALCIUM-BINDING PROTEIN"/>
    <property type="match status" value="1"/>
</dbReference>
<feature type="chain" id="PRO_5045270781" description="45 kDa calcium-binding protein" evidence="11">
    <location>
        <begin position="23"/>
        <end position="444"/>
    </location>
</feature>
<keyword evidence="13" id="KW-1185">Reference proteome</keyword>
<feature type="region of interest" description="Disordered" evidence="10">
    <location>
        <begin position="62"/>
        <end position="111"/>
    </location>
</feature>
<dbReference type="SMART" id="SM00054">
    <property type="entry name" value="EFh"/>
    <property type="match status" value="5"/>
</dbReference>
<feature type="signal peptide" evidence="11">
    <location>
        <begin position="1"/>
        <end position="22"/>
    </location>
</feature>
<sequence>MFSGVMLIVVLSGCLLIGPACGNPVPRNFDLEGKEGNNVEVKDAVNEEVADGKVQQLGVDLLPNQNNDAAGDGQLQQPDPDNEGDDDDAGNLGRQEVDGMGPGIADAPGQADATDMDKHLKLIGEMVDKVGKLQAEQLAPVDHLDVVKMEQDGHVNRDYHKEMFLGGQHDEFRSDSVDHAQVKLKDIVARADKDGDGSLSSAEMEAWIKAKMSEHFLEASEENDKIFVHLDPDGDGFIKWKEYYIHFLLSRGFDPKSSMKHVQDYDDSVQLDQADKDALVSYKFRWMEADSDPMDNQLTKEEFMAFRHPEHSKRSLETMARNVFRGVDTNDDKVITEDEFIMLPPGEVENEEYAEMDRKWQEERKKEFREIMDLNHDGQVDMKEMENYLDPTNPLQARLEADSLLSLMDDDKNSLLSMEEILKHSDIFISSKIINFAANVHDEF</sequence>
<protein>
    <recommendedName>
        <fullName evidence="8">45 kDa calcium-binding protein</fullName>
    </recommendedName>
    <alternativeName>
        <fullName evidence="9">Stromal cell-derived factor 4</fullName>
    </alternativeName>
</protein>
<dbReference type="Pfam" id="PF13499">
    <property type="entry name" value="EF-hand_7"/>
    <property type="match status" value="1"/>
</dbReference>
<keyword evidence="1" id="KW-0479">Metal-binding</keyword>
<feature type="compositionally biased region" description="Acidic residues" evidence="10">
    <location>
        <begin position="80"/>
        <end position="89"/>
    </location>
</feature>
<comment type="subcellular location">
    <subcellularLocation>
        <location evidence="7">Golgi apparatus lumen</location>
    </subcellularLocation>
</comment>
<dbReference type="CDD" id="cd16225">
    <property type="entry name" value="EFh_CREC_cab45"/>
    <property type="match status" value="1"/>
</dbReference>
<keyword evidence="6" id="KW-0325">Glycoprotein</keyword>
<dbReference type="GeneID" id="101847995"/>
<dbReference type="SUPFAM" id="SSF47473">
    <property type="entry name" value="EF-hand"/>
    <property type="match status" value="2"/>
</dbReference>
<keyword evidence="3" id="KW-0677">Repeat</keyword>
<dbReference type="Pfam" id="PF13202">
    <property type="entry name" value="EF-hand_5"/>
    <property type="match status" value="1"/>
</dbReference>
<dbReference type="InterPro" id="IPR018247">
    <property type="entry name" value="EF_Hand_1_Ca_BS"/>
</dbReference>
<feature type="domain" description="EF-hand" evidence="12">
    <location>
        <begin position="218"/>
        <end position="253"/>
    </location>
</feature>
<evidence type="ECO:0000259" key="12">
    <source>
        <dbReference type="PROSITE" id="PS50222"/>
    </source>
</evidence>
<keyword evidence="2 11" id="KW-0732">Signal</keyword>
<gene>
    <name evidence="14" type="primary">LOC101847995</name>
</gene>
<evidence type="ECO:0000256" key="6">
    <source>
        <dbReference type="ARBA" id="ARBA00023180"/>
    </source>
</evidence>
<evidence type="ECO:0000313" key="13">
    <source>
        <dbReference type="Proteomes" id="UP000694888"/>
    </source>
</evidence>
<evidence type="ECO:0000256" key="11">
    <source>
        <dbReference type="SAM" id="SignalP"/>
    </source>
</evidence>
<dbReference type="InterPro" id="IPR011992">
    <property type="entry name" value="EF-hand-dom_pair"/>
</dbReference>
<name>A0ABM1AAD6_APLCA</name>
<proteinExistence type="predicted"/>
<evidence type="ECO:0000256" key="5">
    <source>
        <dbReference type="ARBA" id="ARBA00023034"/>
    </source>
</evidence>